<organism evidence="1 2">
    <name type="scientific">Candidatus Nomurabacteria bacterium GW2011_GWF2_43_8</name>
    <dbReference type="NCBI Taxonomy" id="1618779"/>
    <lineage>
        <taxon>Bacteria</taxon>
        <taxon>Candidatus Nomuraibacteriota</taxon>
    </lineage>
</organism>
<dbReference type="EMBL" id="LCGX01000024">
    <property type="protein sequence ID" value="KKT23425.1"/>
    <property type="molecule type" value="Genomic_DNA"/>
</dbReference>
<proteinExistence type="predicted"/>
<comment type="caution">
    <text evidence="1">The sequence shown here is derived from an EMBL/GenBank/DDBJ whole genome shotgun (WGS) entry which is preliminary data.</text>
</comment>
<accession>A0A0G1FM04</accession>
<sequence>EGSYDQLMNDSNSVFYRMNKKQKFSNETGN</sequence>
<gene>
    <name evidence="1" type="ORF">UW07_C0024G0001</name>
</gene>
<dbReference type="AlphaFoldDB" id="A0A0G1FM04"/>
<protein>
    <submittedName>
        <fullName evidence="1">Uncharacterized protein</fullName>
    </submittedName>
</protein>
<evidence type="ECO:0000313" key="1">
    <source>
        <dbReference type="EMBL" id="KKT23425.1"/>
    </source>
</evidence>
<name>A0A0G1FM04_9BACT</name>
<dbReference type="Proteomes" id="UP000033831">
    <property type="component" value="Unassembled WGS sequence"/>
</dbReference>
<feature type="non-terminal residue" evidence="1">
    <location>
        <position position="1"/>
    </location>
</feature>
<reference evidence="1 2" key="1">
    <citation type="journal article" date="2015" name="Nature">
        <title>rRNA introns, odd ribosomes, and small enigmatic genomes across a large radiation of phyla.</title>
        <authorList>
            <person name="Brown C.T."/>
            <person name="Hug L.A."/>
            <person name="Thomas B.C."/>
            <person name="Sharon I."/>
            <person name="Castelle C.J."/>
            <person name="Singh A."/>
            <person name="Wilkins M.J."/>
            <person name="Williams K.H."/>
            <person name="Banfield J.F."/>
        </authorList>
    </citation>
    <scope>NUCLEOTIDE SEQUENCE [LARGE SCALE GENOMIC DNA]</scope>
</reference>
<evidence type="ECO:0000313" key="2">
    <source>
        <dbReference type="Proteomes" id="UP000033831"/>
    </source>
</evidence>